<dbReference type="GO" id="GO:0004197">
    <property type="term" value="F:cysteine-type endopeptidase activity"/>
    <property type="evidence" value="ECO:0007669"/>
    <property type="project" value="InterPro"/>
</dbReference>
<accession>A0A6S6RT80</accession>
<dbReference type="PROSITE" id="PS50208">
    <property type="entry name" value="CASPASE_P20"/>
    <property type="match status" value="1"/>
</dbReference>
<dbReference type="InterPro" id="IPR001309">
    <property type="entry name" value="Pept_C14_p20"/>
</dbReference>
<evidence type="ECO:0000256" key="1">
    <source>
        <dbReference type="ARBA" id="ARBA00010134"/>
    </source>
</evidence>
<evidence type="ECO:0000259" key="2">
    <source>
        <dbReference type="PROSITE" id="PS50208"/>
    </source>
</evidence>
<dbReference type="GO" id="GO:0006508">
    <property type="term" value="P:proteolysis"/>
    <property type="evidence" value="ECO:0007669"/>
    <property type="project" value="InterPro"/>
</dbReference>
<dbReference type="SMART" id="SM00115">
    <property type="entry name" value="CASc"/>
    <property type="match status" value="1"/>
</dbReference>
<comment type="similarity">
    <text evidence="1">Belongs to the peptidase C14A family.</text>
</comment>
<gene>
    <name evidence="3" type="ORF">HELGO_WM69330</name>
</gene>
<proteinExistence type="inferred from homology"/>
<reference evidence="3" key="1">
    <citation type="submission" date="2020-01" db="EMBL/GenBank/DDBJ databases">
        <authorList>
            <person name="Meier V. D."/>
            <person name="Meier V D."/>
        </authorList>
    </citation>
    <scope>NUCLEOTIDE SEQUENCE</scope>
    <source>
        <strain evidence="3">HLG_WM_MAG_03</strain>
    </source>
</reference>
<dbReference type="PANTHER" id="PTHR22576">
    <property type="entry name" value="MUCOSA ASSOCIATED LYMPHOID TISSUE LYMPHOMA TRANSLOCATION PROTEIN 1/PARACASPASE"/>
    <property type="match status" value="1"/>
</dbReference>
<dbReference type="AlphaFoldDB" id="A0A6S6RT80"/>
<dbReference type="InterPro" id="IPR052039">
    <property type="entry name" value="Caspase-related_regulators"/>
</dbReference>
<dbReference type="Gene3D" id="3.40.50.1460">
    <property type="match status" value="1"/>
</dbReference>
<dbReference type="SUPFAM" id="SSF52129">
    <property type="entry name" value="Caspase-like"/>
    <property type="match status" value="1"/>
</dbReference>
<feature type="domain" description="Caspase family p20" evidence="2">
    <location>
        <begin position="26"/>
        <end position="152"/>
    </location>
</feature>
<evidence type="ECO:0000313" key="3">
    <source>
        <dbReference type="EMBL" id="CAA6798666.1"/>
    </source>
</evidence>
<dbReference type="Pfam" id="PF00656">
    <property type="entry name" value="Peptidase_C14"/>
    <property type="match status" value="1"/>
</dbReference>
<dbReference type="InterPro" id="IPR029030">
    <property type="entry name" value="Caspase-like_dom_sf"/>
</dbReference>
<protein>
    <recommendedName>
        <fullName evidence="2">Caspase family p20 domain-containing protein</fullName>
    </recommendedName>
</protein>
<name>A0A6S6RT80_9BACT</name>
<dbReference type="InterPro" id="IPR015917">
    <property type="entry name" value="Pept_C14A"/>
</dbReference>
<dbReference type="InterPro" id="IPR011600">
    <property type="entry name" value="Pept_C14_caspase"/>
</dbReference>
<sequence length="287" mass="33297">MKIVMFFFIFFYVGCVNKAILEEKKVKRIALVIGNQNYEDNELKNPINDARSIAEVLRSIGFKVMLELDTTLADLNASLEALKAQVEPNNTMLFIYFAGHGNTLDINSSEEYLLMTDKEKRTLVSIYKFYDFLRDVESRYNIICIDACRDYREHGVIGNEGKEENFRGNLQTRGMRYGKGKKEKLEAFLDNQYSYKMPRSTIVSYAAMHRQRANDVSKNDKTHSSYAYALIKFLDDKEIPIEEVFRRVRISQLQESNGTQSNLEETNLEKNIWLLPKKTGISFMPPI</sequence>
<dbReference type="EMBL" id="CACVAR010000013">
    <property type="protein sequence ID" value="CAA6798666.1"/>
    <property type="molecule type" value="Genomic_DNA"/>
</dbReference>
<organism evidence="3">
    <name type="scientific">uncultured Sulfurovum sp</name>
    <dbReference type="NCBI Taxonomy" id="269237"/>
    <lineage>
        <taxon>Bacteria</taxon>
        <taxon>Pseudomonadati</taxon>
        <taxon>Campylobacterota</taxon>
        <taxon>Epsilonproteobacteria</taxon>
        <taxon>Campylobacterales</taxon>
        <taxon>Sulfurovaceae</taxon>
        <taxon>Sulfurovum</taxon>
        <taxon>environmental samples</taxon>
    </lineage>
</organism>
<dbReference type="PANTHER" id="PTHR22576:SF37">
    <property type="entry name" value="MUCOSA-ASSOCIATED LYMPHOID TISSUE LYMPHOMA TRANSLOCATION PROTEIN 1"/>
    <property type="match status" value="1"/>
</dbReference>